<dbReference type="SUPFAM" id="SSF53098">
    <property type="entry name" value="Ribonuclease H-like"/>
    <property type="match status" value="1"/>
</dbReference>
<name>A0ABQ8M3X3_LABRO</name>
<proteinExistence type="predicted"/>
<evidence type="ECO:0000313" key="2">
    <source>
        <dbReference type="EMBL" id="KAI2657589.1"/>
    </source>
</evidence>
<gene>
    <name evidence="2" type="ORF">H4Q32_008943</name>
</gene>
<keyword evidence="2" id="KW-0436">Ligase</keyword>
<evidence type="ECO:0000259" key="1">
    <source>
        <dbReference type="Pfam" id="PF05699"/>
    </source>
</evidence>
<organism evidence="2 3">
    <name type="scientific">Labeo rohita</name>
    <name type="common">Indian major carp</name>
    <name type="synonym">Cyprinus rohita</name>
    <dbReference type="NCBI Taxonomy" id="84645"/>
    <lineage>
        <taxon>Eukaryota</taxon>
        <taxon>Metazoa</taxon>
        <taxon>Chordata</taxon>
        <taxon>Craniata</taxon>
        <taxon>Vertebrata</taxon>
        <taxon>Euteleostomi</taxon>
        <taxon>Actinopterygii</taxon>
        <taxon>Neopterygii</taxon>
        <taxon>Teleostei</taxon>
        <taxon>Ostariophysi</taxon>
        <taxon>Cypriniformes</taxon>
        <taxon>Cyprinidae</taxon>
        <taxon>Labeoninae</taxon>
        <taxon>Labeonini</taxon>
        <taxon>Labeo</taxon>
    </lineage>
</organism>
<dbReference type="Proteomes" id="UP000830375">
    <property type="component" value="Unassembled WGS sequence"/>
</dbReference>
<accession>A0ABQ8M3X3</accession>
<dbReference type="PANTHER" id="PTHR46481">
    <property type="entry name" value="ZINC FINGER BED DOMAIN-CONTAINING PROTEIN 4"/>
    <property type="match status" value="1"/>
</dbReference>
<keyword evidence="3" id="KW-1185">Reference proteome</keyword>
<evidence type="ECO:0000313" key="3">
    <source>
        <dbReference type="Proteomes" id="UP000830375"/>
    </source>
</evidence>
<comment type="caution">
    <text evidence="2">The sequence shown here is derived from an EMBL/GenBank/DDBJ whole genome shotgun (WGS) entry which is preliminary data.</text>
</comment>
<protein>
    <submittedName>
        <fullName evidence="2">E3 SUMO-protein ligase ZBED1</fullName>
    </submittedName>
</protein>
<reference evidence="2 3" key="1">
    <citation type="submission" date="2022-01" db="EMBL/GenBank/DDBJ databases">
        <title>A high-quality chromosome-level genome assembly of rohu carp, Labeo rohita.</title>
        <authorList>
            <person name="Arick M.A. II"/>
            <person name="Hsu C.-Y."/>
            <person name="Magbanua Z."/>
            <person name="Pechanova O."/>
            <person name="Grover C."/>
            <person name="Miller E."/>
            <person name="Thrash A."/>
            <person name="Ezzel L."/>
            <person name="Alam S."/>
            <person name="Benzie J."/>
            <person name="Hamilton M."/>
            <person name="Karsi A."/>
            <person name="Lawrence M.L."/>
            <person name="Peterson D.G."/>
        </authorList>
    </citation>
    <scope>NUCLEOTIDE SEQUENCE [LARGE SCALE GENOMIC DNA]</scope>
    <source>
        <strain evidence="3">BAU-BD-2019</strain>
        <tissue evidence="2">Blood</tissue>
    </source>
</reference>
<dbReference type="Pfam" id="PF05699">
    <property type="entry name" value="Dimer_Tnp_hAT"/>
    <property type="match status" value="1"/>
</dbReference>
<dbReference type="GO" id="GO:0016874">
    <property type="term" value="F:ligase activity"/>
    <property type="evidence" value="ECO:0007669"/>
    <property type="project" value="UniProtKB-KW"/>
</dbReference>
<feature type="domain" description="HAT C-terminal dimerisation" evidence="1">
    <location>
        <begin position="6"/>
        <end position="69"/>
    </location>
</feature>
<dbReference type="EMBL" id="JACTAM010000013">
    <property type="protein sequence ID" value="KAI2657589.1"/>
    <property type="molecule type" value="Genomic_DNA"/>
</dbReference>
<dbReference type="InterPro" id="IPR052035">
    <property type="entry name" value="ZnF_BED_domain_contain"/>
</dbReference>
<dbReference type="PANTHER" id="PTHR46481:SF9">
    <property type="entry name" value="ZINC FINGER BED DOMAIN-CONTAINING PROTEIN 1-LIKE"/>
    <property type="match status" value="1"/>
</dbReference>
<sequence>MAPDSETTLLEWWRFHGSNFPRVSCLATKYLCIPATSSLSERAFSTWGNVITFSRVALKPEIVNRQVSLARR</sequence>
<dbReference type="InterPro" id="IPR008906">
    <property type="entry name" value="HATC_C_dom"/>
</dbReference>
<dbReference type="InterPro" id="IPR012337">
    <property type="entry name" value="RNaseH-like_sf"/>
</dbReference>